<dbReference type="SUPFAM" id="SSF69593">
    <property type="entry name" value="Glycerol-3-phosphate (1)-acyltransferase"/>
    <property type="match status" value="1"/>
</dbReference>
<evidence type="ECO:0000313" key="4">
    <source>
        <dbReference type="EMBL" id="SDC60900.1"/>
    </source>
</evidence>
<dbReference type="InterPro" id="IPR002123">
    <property type="entry name" value="Plipid/glycerol_acylTrfase"/>
</dbReference>
<sequence>MRILFVVDQYLHSNNGTTITARRFARELMARGHEVRVACQADALAPGDAATGADPTAAGCVRADDGVLVYPQPELRIPVFQGLVDRQGMTLARADRASMARALAWCDVVHFFMPFSLAHTGVLMARQLGVPATAAFHVQPQNLSSSVGLGRSRRFNDMLFRAFDWSLYRHVDHVHCPSNMIAGQLREHGYANTLHVISNGIEDSFCYRREPKPAELAGRVVVAMVGRYSREKRQDVVIRGVAASRHREKIVLVLAGQGPTERRLRRLAARLGVDARFGFMPQPRLRDVLAQTDVYVHASDMEAEAMSCMEAFATGLVPIIADSPLSATPQFALDDRSLFAAGDPQDLARHLDWWIEHPRERERMGHAYAQEAEGYRIGACVDRFERMLRQAVANAPAPRGTLPPDPSHVSDERPAHVVHMRHWGSFTTPDGYDYLRLGRGATAGYWAFRAVLDIAAWLATRVVLGVRVRGRRNLQAVRGGFVSVSNHVQTLDCGMALRALRGRRTYFVSLEENFALAWVGGIVRLAGAVPVPRRPRQFVQQVRALTQALARGSVVHVYPEGALLPYVDGLRPFATGAFHLAVRAGVPVVPMVIRQTPRRGPGRLLHRRPRLTLTVLPPLWADPALPRAQAVLELADRCWRVMDRALRQGGDGL</sequence>
<evidence type="ECO:0000259" key="3">
    <source>
        <dbReference type="SMART" id="SM00563"/>
    </source>
</evidence>
<evidence type="ECO:0000313" key="5">
    <source>
        <dbReference type="Proteomes" id="UP000198528"/>
    </source>
</evidence>
<dbReference type="Gene3D" id="3.40.50.2000">
    <property type="entry name" value="Glycogen Phosphorylase B"/>
    <property type="match status" value="2"/>
</dbReference>
<name>A0A1G6MZA5_9ACTN</name>
<protein>
    <submittedName>
        <fullName evidence="4">1-acyl-sn-glycerol-3-phosphate acyltransferases</fullName>
    </submittedName>
</protein>
<dbReference type="Pfam" id="PF01553">
    <property type="entry name" value="Acyltransferase"/>
    <property type="match status" value="1"/>
</dbReference>
<dbReference type="GO" id="GO:0016757">
    <property type="term" value="F:glycosyltransferase activity"/>
    <property type="evidence" value="ECO:0007669"/>
    <property type="project" value="UniProtKB-KW"/>
</dbReference>
<dbReference type="CDD" id="cd07989">
    <property type="entry name" value="LPLAT_AGPAT-like"/>
    <property type="match status" value="1"/>
</dbReference>
<keyword evidence="1" id="KW-0328">Glycosyltransferase</keyword>
<keyword evidence="2 4" id="KW-0808">Transferase</keyword>
<dbReference type="EMBL" id="FMZL01000027">
    <property type="protein sequence ID" value="SDC60900.1"/>
    <property type="molecule type" value="Genomic_DNA"/>
</dbReference>
<keyword evidence="5" id="KW-1185">Reference proteome</keyword>
<dbReference type="GO" id="GO:0016746">
    <property type="term" value="F:acyltransferase activity"/>
    <property type="evidence" value="ECO:0007669"/>
    <property type="project" value="UniProtKB-KW"/>
</dbReference>
<dbReference type="PANTHER" id="PTHR45947">
    <property type="entry name" value="SULFOQUINOVOSYL TRANSFERASE SQD2"/>
    <property type="match status" value="1"/>
</dbReference>
<dbReference type="Pfam" id="PF13439">
    <property type="entry name" value="Glyco_transf_4"/>
    <property type="match status" value="1"/>
</dbReference>
<dbReference type="SUPFAM" id="SSF53756">
    <property type="entry name" value="UDP-Glycosyltransferase/glycogen phosphorylase"/>
    <property type="match status" value="1"/>
</dbReference>
<proteinExistence type="predicted"/>
<evidence type="ECO:0000256" key="2">
    <source>
        <dbReference type="ARBA" id="ARBA00022679"/>
    </source>
</evidence>
<feature type="domain" description="Phospholipid/glycerol acyltransferase" evidence="3">
    <location>
        <begin position="481"/>
        <end position="596"/>
    </location>
</feature>
<evidence type="ECO:0000256" key="1">
    <source>
        <dbReference type="ARBA" id="ARBA00022676"/>
    </source>
</evidence>
<dbReference type="InterPro" id="IPR001296">
    <property type="entry name" value="Glyco_trans_1"/>
</dbReference>
<dbReference type="GO" id="GO:1901137">
    <property type="term" value="P:carbohydrate derivative biosynthetic process"/>
    <property type="evidence" value="ECO:0007669"/>
    <property type="project" value="UniProtKB-ARBA"/>
</dbReference>
<dbReference type="SMART" id="SM00563">
    <property type="entry name" value="PlsC"/>
    <property type="match status" value="1"/>
</dbReference>
<organism evidence="4 5">
    <name type="scientific">Parafannyhessea umbonata</name>
    <dbReference type="NCBI Taxonomy" id="604330"/>
    <lineage>
        <taxon>Bacteria</taxon>
        <taxon>Bacillati</taxon>
        <taxon>Actinomycetota</taxon>
        <taxon>Coriobacteriia</taxon>
        <taxon>Coriobacteriales</taxon>
        <taxon>Atopobiaceae</taxon>
        <taxon>Parafannyhessea</taxon>
    </lineage>
</organism>
<dbReference type="Pfam" id="PF00534">
    <property type="entry name" value="Glycos_transf_1"/>
    <property type="match status" value="1"/>
</dbReference>
<accession>A0A1G6MZA5</accession>
<gene>
    <name evidence="4" type="ORF">SAMN04487824_1275</name>
</gene>
<dbReference type="RefSeq" id="WP_090847596.1">
    <property type="nucleotide sequence ID" value="NZ_FMZL01000027.1"/>
</dbReference>
<dbReference type="InterPro" id="IPR028098">
    <property type="entry name" value="Glyco_trans_4-like_N"/>
</dbReference>
<dbReference type="Proteomes" id="UP000198528">
    <property type="component" value="Unassembled WGS sequence"/>
</dbReference>
<dbReference type="AlphaFoldDB" id="A0A1G6MZA5"/>
<keyword evidence="4" id="KW-0012">Acyltransferase</keyword>
<dbReference type="PANTHER" id="PTHR45947:SF3">
    <property type="entry name" value="SULFOQUINOVOSYL TRANSFERASE SQD2"/>
    <property type="match status" value="1"/>
</dbReference>
<reference evidence="5" key="1">
    <citation type="submission" date="2016-10" db="EMBL/GenBank/DDBJ databases">
        <authorList>
            <person name="Varghese N."/>
            <person name="Submissions S."/>
        </authorList>
    </citation>
    <scope>NUCLEOTIDE SEQUENCE [LARGE SCALE GENOMIC DNA]</scope>
    <source>
        <strain evidence="5">DSM 22619</strain>
    </source>
</reference>
<dbReference type="InterPro" id="IPR050194">
    <property type="entry name" value="Glycosyltransferase_grp1"/>
</dbReference>